<dbReference type="PANTHER" id="PTHR11986">
    <property type="entry name" value="AMINOTRANSFERASE CLASS III"/>
    <property type="match status" value="1"/>
</dbReference>
<dbReference type="Gene3D" id="3.90.1150.10">
    <property type="entry name" value="Aspartate Aminotransferase, domain 1"/>
    <property type="match status" value="1"/>
</dbReference>
<evidence type="ECO:0000256" key="1">
    <source>
        <dbReference type="ARBA" id="ARBA00001933"/>
    </source>
</evidence>
<comment type="cofactor">
    <cofactor evidence="1">
        <name>pyridoxal 5'-phosphate</name>
        <dbReference type="ChEBI" id="CHEBI:597326"/>
    </cofactor>
</comment>
<dbReference type="EC" id="2.6.1.13" evidence="3"/>
<gene>
    <name evidence="9" type="ORF">A2831_01540</name>
</gene>
<sequence>MGSLTTREIIRIINQNAAGNYGKLPPVAIEYGGEAWVWDKEHIMYLDCMSSYAVTNFGHRHPRLVRALKSQLKQLSVCSRALANEPFAIFCRDLAKFCDMGKVLPAVDGAGAIDKAIKVVRKWASKNNKENPRIISFDKNFHGRTYGALSLSNNPHYKEGFGPFLDGFITNLPFGDAANLERTLGRTTTINMWNNRHDDIAAIFIEPIQGEGGVIIPPDGYLKQVREFCTKYGILMVADEIQTGFGRTGYDLACQYEDVKPDIYLIGKALGGGLLPISAVVTTDEIMNVIGPGDDGSTFGGYPLGCAVAVEAIKVLKEEGLSKSARLLGEYFLEELKKTKSSAVVEVRGRGLMIGIEVQNELMAKKIQLELIERRLLCGVSNSVLRLNPPLIITKDEIDWALPRIEKVLMEAG</sequence>
<dbReference type="UniPathway" id="UPA00098">
    <property type="reaction ID" value="UER00358"/>
</dbReference>
<protein>
    <recommendedName>
        <fullName evidence="3">ornithine aminotransferase</fullName>
        <ecNumber evidence="3">2.6.1.13</ecNumber>
    </recommendedName>
    <alternativeName>
        <fullName evidence="7">Ornithine--oxo-acid aminotransferase</fullName>
    </alternativeName>
</protein>
<evidence type="ECO:0000256" key="8">
    <source>
        <dbReference type="RuleBase" id="RU003560"/>
    </source>
</evidence>
<evidence type="ECO:0000313" key="10">
    <source>
        <dbReference type="Proteomes" id="UP000177507"/>
    </source>
</evidence>
<dbReference type="InterPro" id="IPR015422">
    <property type="entry name" value="PyrdxlP-dep_Trfase_small"/>
</dbReference>
<dbReference type="GO" id="GO:0004587">
    <property type="term" value="F:ornithine aminotransferase activity"/>
    <property type="evidence" value="ECO:0007669"/>
    <property type="project" value="UniProtKB-EC"/>
</dbReference>
<dbReference type="PIRSF" id="PIRSF000521">
    <property type="entry name" value="Transaminase_4ab_Lys_Orn"/>
    <property type="match status" value="1"/>
</dbReference>
<dbReference type="InterPro" id="IPR005814">
    <property type="entry name" value="Aminotrans_3"/>
</dbReference>
<evidence type="ECO:0000256" key="3">
    <source>
        <dbReference type="ARBA" id="ARBA00012924"/>
    </source>
</evidence>
<dbReference type="NCBIfam" id="TIGR01885">
    <property type="entry name" value="Orn_aminotrans"/>
    <property type="match status" value="1"/>
</dbReference>
<dbReference type="Proteomes" id="UP000177507">
    <property type="component" value="Unassembled WGS sequence"/>
</dbReference>
<evidence type="ECO:0000256" key="5">
    <source>
        <dbReference type="ARBA" id="ARBA00022679"/>
    </source>
</evidence>
<dbReference type="GO" id="GO:0042802">
    <property type="term" value="F:identical protein binding"/>
    <property type="evidence" value="ECO:0007669"/>
    <property type="project" value="TreeGrafter"/>
</dbReference>
<reference evidence="9 10" key="1">
    <citation type="journal article" date="2016" name="Nat. Commun.">
        <title>Thousands of microbial genomes shed light on interconnected biogeochemical processes in an aquifer system.</title>
        <authorList>
            <person name="Anantharaman K."/>
            <person name="Brown C.T."/>
            <person name="Hug L.A."/>
            <person name="Sharon I."/>
            <person name="Castelle C.J."/>
            <person name="Probst A.J."/>
            <person name="Thomas B.C."/>
            <person name="Singh A."/>
            <person name="Wilkins M.J."/>
            <person name="Karaoz U."/>
            <person name="Brodie E.L."/>
            <person name="Williams K.H."/>
            <person name="Hubbard S.S."/>
            <person name="Banfield J.F."/>
        </authorList>
    </citation>
    <scope>NUCLEOTIDE SEQUENCE [LARGE SCALE GENOMIC DNA]</scope>
</reference>
<evidence type="ECO:0000256" key="6">
    <source>
        <dbReference type="ARBA" id="ARBA00022898"/>
    </source>
</evidence>
<dbReference type="GO" id="GO:0030170">
    <property type="term" value="F:pyridoxal phosphate binding"/>
    <property type="evidence" value="ECO:0007669"/>
    <property type="project" value="InterPro"/>
</dbReference>
<dbReference type="InterPro" id="IPR015424">
    <property type="entry name" value="PyrdxlP-dep_Trfase"/>
</dbReference>
<dbReference type="PROSITE" id="PS00600">
    <property type="entry name" value="AA_TRANSFER_CLASS_3"/>
    <property type="match status" value="1"/>
</dbReference>
<dbReference type="InterPro" id="IPR050103">
    <property type="entry name" value="Class-III_PLP-dep_AT"/>
</dbReference>
<keyword evidence="5" id="KW-0808">Transferase</keyword>
<organism evidence="9 10">
    <name type="scientific">Candidatus Yanofskybacteria bacterium RIFCSPHIGHO2_01_FULL_44_17</name>
    <dbReference type="NCBI Taxonomy" id="1802668"/>
    <lineage>
        <taxon>Bacteria</taxon>
        <taxon>Candidatus Yanofskyibacteriota</taxon>
    </lineage>
</organism>
<proteinExistence type="inferred from homology"/>
<dbReference type="EMBL" id="MGJI01000009">
    <property type="protein sequence ID" value="OGN05401.1"/>
    <property type="molecule type" value="Genomic_DNA"/>
</dbReference>
<dbReference type="InterPro" id="IPR015421">
    <property type="entry name" value="PyrdxlP-dep_Trfase_major"/>
</dbReference>
<evidence type="ECO:0000256" key="4">
    <source>
        <dbReference type="ARBA" id="ARBA00022576"/>
    </source>
</evidence>
<dbReference type="InterPro" id="IPR010164">
    <property type="entry name" value="Orn_aminotrans"/>
</dbReference>
<dbReference type="Pfam" id="PF00202">
    <property type="entry name" value="Aminotran_3"/>
    <property type="match status" value="1"/>
</dbReference>
<evidence type="ECO:0000313" key="9">
    <source>
        <dbReference type="EMBL" id="OGN05401.1"/>
    </source>
</evidence>
<comment type="similarity">
    <text evidence="8">Belongs to the class-III pyridoxal-phosphate-dependent aminotransferase family.</text>
</comment>
<dbReference type="AlphaFoldDB" id="A0A1F8EX01"/>
<evidence type="ECO:0000256" key="7">
    <source>
        <dbReference type="ARBA" id="ARBA00030587"/>
    </source>
</evidence>
<dbReference type="Gene3D" id="3.40.640.10">
    <property type="entry name" value="Type I PLP-dependent aspartate aminotransferase-like (Major domain)"/>
    <property type="match status" value="1"/>
</dbReference>
<dbReference type="PANTHER" id="PTHR11986:SF18">
    <property type="entry name" value="ORNITHINE AMINOTRANSFERASE, MITOCHONDRIAL"/>
    <property type="match status" value="1"/>
</dbReference>
<keyword evidence="6 8" id="KW-0663">Pyridoxal phosphate</keyword>
<name>A0A1F8EX01_9BACT</name>
<keyword evidence="4" id="KW-0032">Aminotransferase</keyword>
<comment type="pathway">
    <text evidence="2">Amino-acid biosynthesis; L-proline biosynthesis; L-glutamate 5-semialdehyde from L-ornithine: step 1/1.</text>
</comment>
<dbReference type="CDD" id="cd00610">
    <property type="entry name" value="OAT_like"/>
    <property type="match status" value="1"/>
</dbReference>
<evidence type="ECO:0000256" key="2">
    <source>
        <dbReference type="ARBA" id="ARBA00004998"/>
    </source>
</evidence>
<comment type="caution">
    <text evidence="9">The sequence shown here is derived from an EMBL/GenBank/DDBJ whole genome shotgun (WGS) entry which is preliminary data.</text>
</comment>
<dbReference type="SUPFAM" id="SSF53383">
    <property type="entry name" value="PLP-dependent transferases"/>
    <property type="match status" value="1"/>
</dbReference>
<dbReference type="STRING" id="1802668.A2831_01540"/>
<dbReference type="GO" id="GO:0055129">
    <property type="term" value="P:L-proline biosynthetic process"/>
    <property type="evidence" value="ECO:0007669"/>
    <property type="project" value="UniProtKB-UniPathway"/>
</dbReference>
<accession>A0A1F8EX01</accession>
<dbReference type="FunFam" id="3.40.640.10:FF:000011">
    <property type="entry name" value="Ornithine aminotransferase"/>
    <property type="match status" value="1"/>
</dbReference>
<dbReference type="InterPro" id="IPR049704">
    <property type="entry name" value="Aminotrans_3_PPA_site"/>
</dbReference>